<feature type="compositionally biased region" description="Pro residues" evidence="1">
    <location>
        <begin position="222"/>
        <end position="232"/>
    </location>
</feature>
<evidence type="ECO:0000313" key="3">
    <source>
        <dbReference type="EMBL" id="OOK67694.1"/>
    </source>
</evidence>
<gene>
    <name evidence="3" type="ORF">BZL30_7702</name>
</gene>
<protein>
    <submittedName>
        <fullName evidence="3">TfuA-like family protein</fullName>
    </submittedName>
</protein>
<evidence type="ECO:0000256" key="1">
    <source>
        <dbReference type="SAM" id="MobiDB-lite"/>
    </source>
</evidence>
<name>A0A1V3WL29_MYCKA</name>
<dbReference type="Proteomes" id="UP000189229">
    <property type="component" value="Unassembled WGS sequence"/>
</dbReference>
<evidence type="ECO:0000313" key="4">
    <source>
        <dbReference type="Proteomes" id="UP000189229"/>
    </source>
</evidence>
<proteinExistence type="predicted"/>
<dbReference type="EMBL" id="MVBM01000008">
    <property type="protein sequence ID" value="OOK67694.1"/>
    <property type="molecule type" value="Genomic_DNA"/>
</dbReference>
<dbReference type="AlphaFoldDB" id="A0A1V3WL29"/>
<feature type="compositionally biased region" description="Low complexity" evidence="1">
    <location>
        <begin position="233"/>
        <end position="245"/>
    </location>
</feature>
<sequence>MVPNAEVVPPISFGDALRYGLKPGDTLLIVDGLFFQHPPVRHKELLTLIQDGVRVVGSSSMGALRAAELHPFGMEGYGWVFDNYRNGYLEADDEVAMVHGEPEDGYPVFVDALVNIRQTLARAVETGLLSAQLAADLVETAGRTPFTMRTWDRLLAALEVPERSCLAKQLTASRVDIKHADAVVALRNIVDGQDGVATRPGPPPTVWSVRWKQRWEPRCRSPSPPAPTPTRAPPSASATPTSYPC</sequence>
<feature type="region of interest" description="Disordered" evidence="1">
    <location>
        <begin position="213"/>
        <end position="245"/>
    </location>
</feature>
<dbReference type="Pfam" id="PF07812">
    <property type="entry name" value="TfuA"/>
    <property type="match status" value="1"/>
</dbReference>
<dbReference type="InterPro" id="IPR012924">
    <property type="entry name" value="TfuA_core"/>
</dbReference>
<comment type="caution">
    <text evidence="3">The sequence shown here is derived from an EMBL/GenBank/DDBJ whole genome shotgun (WGS) entry which is preliminary data.</text>
</comment>
<evidence type="ECO:0000259" key="2">
    <source>
        <dbReference type="Pfam" id="PF07812"/>
    </source>
</evidence>
<feature type="domain" description="TfuA-like core" evidence="2">
    <location>
        <begin position="31"/>
        <end position="150"/>
    </location>
</feature>
<accession>A0A1V3WL29</accession>
<organism evidence="3 4">
    <name type="scientific">Mycobacterium kansasii</name>
    <dbReference type="NCBI Taxonomy" id="1768"/>
    <lineage>
        <taxon>Bacteria</taxon>
        <taxon>Bacillati</taxon>
        <taxon>Actinomycetota</taxon>
        <taxon>Actinomycetes</taxon>
        <taxon>Mycobacteriales</taxon>
        <taxon>Mycobacteriaceae</taxon>
        <taxon>Mycobacterium</taxon>
    </lineage>
</organism>
<reference evidence="3 4" key="1">
    <citation type="submission" date="2017-02" db="EMBL/GenBank/DDBJ databases">
        <title>Complete genome sequences of Mycobacterium kansasii strains isolated from rhesus macaques.</title>
        <authorList>
            <person name="Panda A."/>
            <person name="Nagaraj S."/>
            <person name="Zhao X."/>
            <person name="Tettelin H."/>
            <person name="Detolla L.J."/>
        </authorList>
    </citation>
    <scope>NUCLEOTIDE SEQUENCE [LARGE SCALE GENOMIC DNA]</scope>
    <source>
        <strain evidence="3 4">11-3813</strain>
    </source>
</reference>